<dbReference type="Proteomes" id="UP001295469">
    <property type="component" value="Chromosome A05"/>
</dbReference>
<reference evidence="1" key="1">
    <citation type="submission" date="2021-01" db="EMBL/GenBank/DDBJ databases">
        <authorList>
            <consortium name="Genoscope - CEA"/>
            <person name="William W."/>
        </authorList>
    </citation>
    <scope>NUCLEOTIDE SEQUENCE</scope>
</reference>
<accession>A0A816T661</accession>
<dbReference type="AlphaFoldDB" id="A0A816T661"/>
<proteinExistence type="predicted"/>
<evidence type="ECO:0000313" key="1">
    <source>
        <dbReference type="EMBL" id="CAF2095501.1"/>
    </source>
</evidence>
<protein>
    <submittedName>
        <fullName evidence="1">(rape) hypothetical protein</fullName>
    </submittedName>
</protein>
<gene>
    <name evidence="1" type="ORF">DARMORV10_A05P10670.1</name>
</gene>
<sequence>MLRSFAKLKQFLKSREPFEMAQGGNFSRIYRKVQLKPLKWDGEGEE</sequence>
<name>A0A816T661_BRANA</name>
<dbReference type="EMBL" id="HG994359">
    <property type="protein sequence ID" value="CAF2095501.1"/>
    <property type="molecule type" value="Genomic_DNA"/>
</dbReference>
<organism evidence="1">
    <name type="scientific">Brassica napus</name>
    <name type="common">Rape</name>
    <dbReference type="NCBI Taxonomy" id="3708"/>
    <lineage>
        <taxon>Eukaryota</taxon>
        <taxon>Viridiplantae</taxon>
        <taxon>Streptophyta</taxon>
        <taxon>Embryophyta</taxon>
        <taxon>Tracheophyta</taxon>
        <taxon>Spermatophyta</taxon>
        <taxon>Magnoliopsida</taxon>
        <taxon>eudicotyledons</taxon>
        <taxon>Gunneridae</taxon>
        <taxon>Pentapetalae</taxon>
        <taxon>rosids</taxon>
        <taxon>malvids</taxon>
        <taxon>Brassicales</taxon>
        <taxon>Brassicaceae</taxon>
        <taxon>Brassiceae</taxon>
        <taxon>Brassica</taxon>
    </lineage>
</organism>